<evidence type="ECO:0000313" key="2">
    <source>
        <dbReference type="Proteomes" id="UP000294847"/>
    </source>
</evidence>
<protein>
    <submittedName>
        <fullName evidence="1">Uncharacterized protein</fullName>
    </submittedName>
</protein>
<organism evidence="1 2">
    <name type="scientific">Pyricularia oryzae</name>
    <name type="common">Rice blast fungus</name>
    <name type="synonym">Magnaporthe oryzae</name>
    <dbReference type="NCBI Taxonomy" id="318829"/>
    <lineage>
        <taxon>Eukaryota</taxon>
        <taxon>Fungi</taxon>
        <taxon>Dikarya</taxon>
        <taxon>Ascomycota</taxon>
        <taxon>Pezizomycotina</taxon>
        <taxon>Sordariomycetes</taxon>
        <taxon>Sordariomycetidae</taxon>
        <taxon>Magnaporthales</taxon>
        <taxon>Pyriculariaceae</taxon>
        <taxon>Pyricularia</taxon>
    </lineage>
</organism>
<dbReference type="AlphaFoldDB" id="A0A4P7NQN8"/>
<sequence>VGAVHDAILEPKFPCHFLEVRADLTTRGEPPAWHVVHLLEERHVDTRLNVAVQARVAVPVPRASDAARPVHQLDITGAEAFLGEPHGAENSTHAGPQDQEFDIVSIPQGRGCCIECGVVCPRVFSQRADSGVGAAVQLLKLGVSVRAYSFGGLLGVLGHLLL</sequence>
<name>A0A4P7NQN8_PYROR</name>
<dbReference type="Proteomes" id="UP000294847">
    <property type="component" value="Chromosome 6"/>
</dbReference>
<accession>A0A4P7NQN8</accession>
<feature type="non-terminal residue" evidence="1">
    <location>
        <position position="1"/>
    </location>
</feature>
<dbReference type="EMBL" id="CP034209">
    <property type="protein sequence ID" value="QBZ64599.1"/>
    <property type="molecule type" value="Genomic_DNA"/>
</dbReference>
<gene>
    <name evidence="1" type="ORF">PoMZ_06297</name>
</gene>
<evidence type="ECO:0000313" key="1">
    <source>
        <dbReference type="EMBL" id="QBZ64599.1"/>
    </source>
</evidence>
<proteinExistence type="predicted"/>
<reference evidence="1 2" key="1">
    <citation type="journal article" date="2019" name="Mol. Biol. Evol.">
        <title>Blast fungal genomes show frequent chromosomal changes, gene gains and losses, and effector gene turnover.</title>
        <authorList>
            <person name="Gomez Luciano L.B."/>
            <person name="Jason Tsai I."/>
            <person name="Chuma I."/>
            <person name="Tosa Y."/>
            <person name="Chen Y.H."/>
            <person name="Li J.Y."/>
            <person name="Li M.Y."/>
            <person name="Jade Lu M.Y."/>
            <person name="Nakayashiki H."/>
            <person name="Li W.H."/>
        </authorList>
    </citation>
    <scope>NUCLEOTIDE SEQUENCE [LARGE SCALE GENOMIC DNA]</scope>
    <source>
        <strain evidence="1">MZ5-1-6</strain>
    </source>
</reference>